<dbReference type="InterPro" id="IPR035979">
    <property type="entry name" value="RBD_domain_sf"/>
</dbReference>
<dbReference type="Proteomes" id="UP001153076">
    <property type="component" value="Unassembled WGS sequence"/>
</dbReference>
<evidence type="ECO:0000256" key="2">
    <source>
        <dbReference type="ARBA" id="ARBA00022528"/>
    </source>
</evidence>
<dbReference type="Pfam" id="PF00076">
    <property type="entry name" value="RRM_1"/>
    <property type="match status" value="2"/>
</dbReference>
<dbReference type="GO" id="GO:0009451">
    <property type="term" value="P:RNA modification"/>
    <property type="evidence" value="ECO:0007669"/>
    <property type="project" value="UniProtKB-ARBA"/>
</dbReference>
<evidence type="ECO:0000256" key="1">
    <source>
        <dbReference type="ARBA" id="ARBA00004229"/>
    </source>
</evidence>
<reference evidence="10" key="1">
    <citation type="submission" date="2022-04" db="EMBL/GenBank/DDBJ databases">
        <title>Carnegiea gigantea Genome sequencing and assembly v2.</title>
        <authorList>
            <person name="Copetti D."/>
            <person name="Sanderson M.J."/>
            <person name="Burquez A."/>
            <person name="Wojciechowski M.F."/>
        </authorList>
    </citation>
    <scope>NUCLEOTIDE SEQUENCE</scope>
    <source>
        <strain evidence="10">SGP5-SGP5p</strain>
        <tissue evidence="10">Aerial part</tissue>
    </source>
</reference>
<evidence type="ECO:0000256" key="8">
    <source>
        <dbReference type="PROSITE-ProRule" id="PRU00176"/>
    </source>
</evidence>
<dbReference type="PANTHER" id="PTHR48025:SF3">
    <property type="entry name" value="31 KDA RIBONUCLEOPROTEIN, CHLOROPLASTIC-RELATED"/>
    <property type="match status" value="1"/>
</dbReference>
<dbReference type="InterPro" id="IPR048289">
    <property type="entry name" value="RRM2_NsCP33-like"/>
</dbReference>
<evidence type="ECO:0000313" key="10">
    <source>
        <dbReference type="EMBL" id="KAJ8431415.1"/>
    </source>
</evidence>
<dbReference type="GO" id="GO:1901259">
    <property type="term" value="P:chloroplast rRNA processing"/>
    <property type="evidence" value="ECO:0007669"/>
    <property type="project" value="TreeGrafter"/>
</dbReference>
<dbReference type="Gene3D" id="3.30.70.330">
    <property type="match status" value="2"/>
</dbReference>
<gene>
    <name evidence="10" type="ORF">Cgig2_004447</name>
</gene>
<organism evidence="10 11">
    <name type="scientific">Carnegiea gigantea</name>
    <dbReference type="NCBI Taxonomy" id="171969"/>
    <lineage>
        <taxon>Eukaryota</taxon>
        <taxon>Viridiplantae</taxon>
        <taxon>Streptophyta</taxon>
        <taxon>Embryophyta</taxon>
        <taxon>Tracheophyta</taxon>
        <taxon>Spermatophyta</taxon>
        <taxon>Magnoliopsida</taxon>
        <taxon>eudicotyledons</taxon>
        <taxon>Gunneridae</taxon>
        <taxon>Pentapetalae</taxon>
        <taxon>Caryophyllales</taxon>
        <taxon>Cactineae</taxon>
        <taxon>Cactaceae</taxon>
        <taxon>Cactoideae</taxon>
        <taxon>Echinocereeae</taxon>
        <taxon>Carnegiea</taxon>
    </lineage>
</organism>
<dbReference type="EMBL" id="JAKOGI010000689">
    <property type="protein sequence ID" value="KAJ8431415.1"/>
    <property type="molecule type" value="Genomic_DNA"/>
</dbReference>
<dbReference type="InterPro" id="IPR012677">
    <property type="entry name" value="Nucleotide-bd_a/b_plait_sf"/>
</dbReference>
<comment type="caution">
    <text evidence="10">The sequence shown here is derived from an EMBL/GenBank/DDBJ whole genome shotgun (WGS) entry which is preliminary data.</text>
</comment>
<feature type="domain" description="RRM" evidence="9">
    <location>
        <begin position="139"/>
        <end position="217"/>
    </location>
</feature>
<dbReference type="PANTHER" id="PTHR48025">
    <property type="entry name" value="OS02G0815200 PROTEIN"/>
    <property type="match status" value="1"/>
</dbReference>
<dbReference type="SUPFAM" id="SSF54928">
    <property type="entry name" value="RNA-binding domain, RBD"/>
    <property type="match status" value="2"/>
</dbReference>
<evidence type="ECO:0000256" key="4">
    <source>
        <dbReference type="ARBA" id="ARBA00022664"/>
    </source>
</evidence>
<evidence type="ECO:0000256" key="6">
    <source>
        <dbReference type="ARBA" id="ARBA00022884"/>
    </source>
</evidence>
<keyword evidence="11" id="KW-1185">Reference proteome</keyword>
<name>A0A9Q1Q7Y8_9CARY</name>
<evidence type="ECO:0000313" key="11">
    <source>
        <dbReference type="Proteomes" id="UP001153076"/>
    </source>
</evidence>
<proteinExistence type="predicted"/>
<keyword evidence="3" id="KW-0934">Plastid</keyword>
<evidence type="ECO:0000256" key="5">
    <source>
        <dbReference type="ARBA" id="ARBA00022737"/>
    </source>
</evidence>
<comment type="subcellular location">
    <subcellularLocation>
        <location evidence="1">Plastid</location>
        <location evidence="1">Chloroplast</location>
    </subcellularLocation>
</comment>
<dbReference type="AlphaFoldDB" id="A0A9Q1Q7Y8"/>
<dbReference type="GO" id="GO:0009535">
    <property type="term" value="C:chloroplast thylakoid membrane"/>
    <property type="evidence" value="ECO:0007669"/>
    <property type="project" value="TreeGrafter"/>
</dbReference>
<keyword evidence="5" id="KW-0677">Repeat</keyword>
<dbReference type="InterPro" id="IPR050502">
    <property type="entry name" value="Euk_RNA-bind_prot"/>
</dbReference>
<dbReference type="PROSITE" id="PS50102">
    <property type="entry name" value="RRM"/>
    <property type="match status" value="2"/>
</dbReference>
<dbReference type="CDD" id="cd21608">
    <property type="entry name" value="RRM2_NsCP33_like"/>
    <property type="match status" value="1"/>
</dbReference>
<dbReference type="GO" id="GO:1990904">
    <property type="term" value="C:ribonucleoprotein complex"/>
    <property type="evidence" value="ECO:0007669"/>
    <property type="project" value="UniProtKB-KW"/>
</dbReference>
<evidence type="ECO:0000256" key="3">
    <source>
        <dbReference type="ARBA" id="ARBA00022640"/>
    </source>
</evidence>
<dbReference type="InterPro" id="IPR000504">
    <property type="entry name" value="RRM_dom"/>
</dbReference>
<dbReference type="GO" id="GO:0045087">
    <property type="term" value="P:innate immune response"/>
    <property type="evidence" value="ECO:0007669"/>
    <property type="project" value="UniProtKB-ARBA"/>
</dbReference>
<feature type="domain" description="RRM" evidence="9">
    <location>
        <begin position="233"/>
        <end position="311"/>
    </location>
</feature>
<keyword evidence="6 8" id="KW-0694">RNA-binding</keyword>
<keyword evidence="4" id="KW-0507">mRNA processing</keyword>
<dbReference type="OrthoDB" id="439808at2759"/>
<dbReference type="FunFam" id="3.30.70.330:FF:000268">
    <property type="entry name" value="31 kDa ribonucleoprotein, chloroplastic"/>
    <property type="match status" value="1"/>
</dbReference>
<dbReference type="GO" id="GO:0006397">
    <property type="term" value="P:mRNA processing"/>
    <property type="evidence" value="ECO:0007669"/>
    <property type="project" value="UniProtKB-KW"/>
</dbReference>
<dbReference type="SMART" id="SM00360">
    <property type="entry name" value="RRM"/>
    <property type="match status" value="2"/>
</dbReference>
<keyword evidence="2" id="KW-0150">Chloroplast</keyword>
<dbReference type="GO" id="GO:0008266">
    <property type="term" value="F:poly(U) RNA binding"/>
    <property type="evidence" value="ECO:0007669"/>
    <property type="project" value="UniProtKB-ARBA"/>
</dbReference>
<evidence type="ECO:0000256" key="7">
    <source>
        <dbReference type="ARBA" id="ARBA00023274"/>
    </source>
</evidence>
<dbReference type="GO" id="GO:0003729">
    <property type="term" value="F:mRNA binding"/>
    <property type="evidence" value="ECO:0007669"/>
    <property type="project" value="UniProtKB-ARBA"/>
</dbReference>
<keyword evidence="7" id="KW-0687">Ribonucleoprotein</keyword>
<protein>
    <recommendedName>
        <fullName evidence="9">RRM domain-containing protein</fullName>
    </recommendedName>
</protein>
<accession>A0A9Q1Q7Y8</accession>
<evidence type="ECO:0000259" key="9">
    <source>
        <dbReference type="PROSITE" id="PS50102"/>
    </source>
</evidence>
<sequence>MSTLSNSLLKTLAISNTCFASSLRSPSIFIPKSLYFSNPSKPTKLPASLSLQNPIFSSTVVSCVAQTSDWEQGAEIDEFSGQEEANWGAQDFGSSEAQVSDMEEEANWGARDFGSAEAQASDLGEEVNEGGFSELPEDAVLYVGNLPFDVDSERLAQIFEAAGVVEIAEVIYNRETDRSRGFGFVTMSTVEEAAKAVEMFDRYELNGRLLVVNKAAPRGSRPEKRPREYSPSFTIHVGNLPWDVDNARLEQVFSEHGKVLSARVVLDRETGRSRGFGFVTMASETEMNDAIAALDGWSLGGRPIRVSAADERPRRNF</sequence>